<dbReference type="EMBL" id="RCHS01001895">
    <property type="protein sequence ID" value="RMX50764.1"/>
    <property type="molecule type" value="Genomic_DNA"/>
</dbReference>
<keyword evidence="3" id="KW-0328">Glycosyltransferase</keyword>
<organism evidence="12 13">
    <name type="scientific">Pocillopora damicornis</name>
    <name type="common">Cauliflower coral</name>
    <name type="synonym">Millepora damicornis</name>
    <dbReference type="NCBI Taxonomy" id="46731"/>
    <lineage>
        <taxon>Eukaryota</taxon>
        <taxon>Metazoa</taxon>
        <taxon>Cnidaria</taxon>
        <taxon>Anthozoa</taxon>
        <taxon>Hexacorallia</taxon>
        <taxon>Scleractinia</taxon>
        <taxon>Astrocoeniina</taxon>
        <taxon>Pocilloporidae</taxon>
        <taxon>Pocillopora</taxon>
    </lineage>
</organism>
<dbReference type="SUPFAM" id="SSF53448">
    <property type="entry name" value="Nucleotide-diphospho-sugar transferases"/>
    <property type="match status" value="1"/>
</dbReference>
<comment type="subcellular location">
    <subcellularLocation>
        <location evidence="1">Golgi apparatus membrane</location>
        <topology evidence="1">Single-pass type II membrane protein</topology>
    </subcellularLocation>
</comment>
<reference evidence="12 13" key="1">
    <citation type="journal article" date="2018" name="Sci. Rep.">
        <title>Comparative analysis of the Pocillopora damicornis genome highlights role of immune system in coral evolution.</title>
        <authorList>
            <person name="Cunning R."/>
            <person name="Bay R.A."/>
            <person name="Gillette P."/>
            <person name="Baker A.C."/>
            <person name="Traylor-Knowles N."/>
        </authorList>
    </citation>
    <scope>NUCLEOTIDE SEQUENCE [LARGE SCALE GENOMIC DNA]</scope>
    <source>
        <strain evidence="12">RSMAS</strain>
        <tissue evidence="12">Whole animal</tissue>
    </source>
</reference>
<keyword evidence="4" id="KW-0808">Transferase</keyword>
<dbReference type="Pfam" id="PF01762">
    <property type="entry name" value="Galactosyl_T"/>
    <property type="match status" value="4"/>
</dbReference>
<keyword evidence="8" id="KW-0333">Golgi apparatus</keyword>
<evidence type="ECO:0000256" key="8">
    <source>
        <dbReference type="ARBA" id="ARBA00023034"/>
    </source>
</evidence>
<gene>
    <name evidence="12" type="ORF">pdam_00003162</name>
</gene>
<comment type="similarity">
    <text evidence="2">Belongs to the glycosyltransferase 31 family.</text>
</comment>
<evidence type="ECO:0000256" key="3">
    <source>
        <dbReference type="ARBA" id="ARBA00022676"/>
    </source>
</evidence>
<dbReference type="Proteomes" id="UP000275408">
    <property type="component" value="Unassembled WGS sequence"/>
</dbReference>
<dbReference type="InterPro" id="IPR029044">
    <property type="entry name" value="Nucleotide-diphossugar_trans"/>
</dbReference>
<evidence type="ECO:0000313" key="12">
    <source>
        <dbReference type="EMBL" id="RMX50764.1"/>
    </source>
</evidence>
<name>A0A3M6UB73_POCDA</name>
<sequence>MIRKRDKTVLMVVTLVVATCIFFQLSFLWNSRSSFSEIAREKQDIEKHLQQMVMHEFQMHPFNSAAESSSNFTSTSTSQINHKTFLTTRRSCMQHYDLLMIVSSAPGNFKRRNNIRKTWAFERAFRPRWTTAFLVAKTQDKGVSNLLLEEDEANKDLVRASYYDHYWNQTRKIQMGFEWAVMYCNFSFLLKLDDDVFVHLRLIWSTLSSFSEIVRAELDVENHVKRIQLRELKMNQTTTSTTQIHHKSFLITRRSCMQHYDLLMIIASAPGNSERRKNIRKTWAFERSAKPRWTSVFLVAQTRDETVSNGLLDEDEAHKDLVRASYYDHYWNQTRKIQMGFEWAVTYCDFSFLLKLDDDVFVHVPRVLSFLSAPTTPKKMFYAGNHYRNPVPFRGGKWKVTYEEYNKTRYPDFCPGFGYILSLDVVRAFVDTFSSLPFFRLDDVYVGMLASKNGINITNNVGFEVPQYVCVPTKDTLVRHDVEEECQMKMFNLAIFPREGKWKVTYEEYNETRYPDFCPGFGYILSHDVVRAFVDTFSSLPFFRLDDVYVGMLASKNGINITHNVGFELLHPPQYVCVPTNDTLVRHDVGEECQMKMFNLAIFPRAPTTPKKKFYAGNHYTNPVPLRKGKWKVTYEEYSGTRYPDFCPGFGYILSHDAVRAFVDTFSSLPFFRLDDVYVGMLA</sequence>
<feature type="non-terminal residue" evidence="12">
    <location>
        <position position="683"/>
    </location>
</feature>
<comment type="caution">
    <text evidence="12">The sequence shown here is derived from an EMBL/GenBank/DDBJ whole genome shotgun (WGS) entry which is preliminary data.</text>
</comment>
<accession>A0A3M6UB73</accession>
<keyword evidence="9 11" id="KW-0472">Membrane</keyword>
<dbReference type="Gene3D" id="3.90.550.50">
    <property type="match status" value="3"/>
</dbReference>
<keyword evidence="7 11" id="KW-1133">Transmembrane helix</keyword>
<evidence type="ECO:0000256" key="5">
    <source>
        <dbReference type="ARBA" id="ARBA00022692"/>
    </source>
</evidence>
<dbReference type="OrthoDB" id="10071348at2759"/>
<evidence type="ECO:0000256" key="6">
    <source>
        <dbReference type="ARBA" id="ARBA00022968"/>
    </source>
</evidence>
<proteinExistence type="inferred from homology"/>
<dbReference type="GO" id="GO:0000139">
    <property type="term" value="C:Golgi membrane"/>
    <property type="evidence" value="ECO:0007669"/>
    <property type="project" value="UniProtKB-SubCell"/>
</dbReference>
<dbReference type="FunFam" id="3.90.550.50:FF:000001">
    <property type="entry name" value="Hexosyltransferase"/>
    <property type="match status" value="1"/>
</dbReference>
<protein>
    <recommendedName>
        <fullName evidence="14">Hexosyltransferase</fullName>
    </recommendedName>
</protein>
<evidence type="ECO:0000256" key="10">
    <source>
        <dbReference type="ARBA" id="ARBA00023180"/>
    </source>
</evidence>
<dbReference type="PANTHER" id="PTHR11214:SF314">
    <property type="entry name" value="HEXOSYLTRANSFERASE"/>
    <property type="match status" value="1"/>
</dbReference>
<keyword evidence="10" id="KW-0325">Glycoprotein</keyword>
<keyword evidence="5 11" id="KW-0812">Transmembrane</keyword>
<feature type="transmembrane region" description="Helical" evidence="11">
    <location>
        <begin position="9"/>
        <end position="29"/>
    </location>
</feature>
<evidence type="ECO:0008006" key="14">
    <source>
        <dbReference type="Google" id="ProtNLM"/>
    </source>
</evidence>
<evidence type="ECO:0000256" key="7">
    <source>
        <dbReference type="ARBA" id="ARBA00022989"/>
    </source>
</evidence>
<dbReference type="PANTHER" id="PTHR11214">
    <property type="entry name" value="BETA-1,3-N-ACETYLGLUCOSAMINYLTRANSFERASE"/>
    <property type="match status" value="1"/>
</dbReference>
<dbReference type="InterPro" id="IPR002659">
    <property type="entry name" value="Glyco_trans_31"/>
</dbReference>
<keyword evidence="6" id="KW-0735">Signal-anchor</keyword>
<dbReference type="GO" id="GO:0006493">
    <property type="term" value="P:protein O-linked glycosylation"/>
    <property type="evidence" value="ECO:0007669"/>
    <property type="project" value="TreeGrafter"/>
</dbReference>
<evidence type="ECO:0000256" key="1">
    <source>
        <dbReference type="ARBA" id="ARBA00004323"/>
    </source>
</evidence>
<dbReference type="AlphaFoldDB" id="A0A3M6UB73"/>
<keyword evidence="13" id="KW-1185">Reference proteome</keyword>
<dbReference type="GO" id="GO:0016758">
    <property type="term" value="F:hexosyltransferase activity"/>
    <property type="evidence" value="ECO:0007669"/>
    <property type="project" value="InterPro"/>
</dbReference>
<evidence type="ECO:0000256" key="4">
    <source>
        <dbReference type="ARBA" id="ARBA00022679"/>
    </source>
</evidence>
<evidence type="ECO:0000313" key="13">
    <source>
        <dbReference type="Proteomes" id="UP000275408"/>
    </source>
</evidence>
<evidence type="ECO:0000256" key="11">
    <source>
        <dbReference type="SAM" id="Phobius"/>
    </source>
</evidence>
<evidence type="ECO:0000256" key="9">
    <source>
        <dbReference type="ARBA" id="ARBA00023136"/>
    </source>
</evidence>
<evidence type="ECO:0000256" key="2">
    <source>
        <dbReference type="ARBA" id="ARBA00008661"/>
    </source>
</evidence>